<name>A0A4R0JVZ0_9ACTN</name>
<accession>A0A4R0JVZ0</accession>
<evidence type="ECO:0000313" key="1">
    <source>
        <dbReference type="EMBL" id="TCC50354.1"/>
    </source>
</evidence>
<dbReference type="AlphaFoldDB" id="A0A4R0JVZ0"/>
<evidence type="ECO:0000313" key="2">
    <source>
        <dbReference type="Proteomes" id="UP000291144"/>
    </source>
</evidence>
<reference evidence="1 2" key="1">
    <citation type="submission" date="2019-02" db="EMBL/GenBank/DDBJ databases">
        <title>Kribbella capetownensis sp. nov. and Kribbella speibonae sp. nov., isolated from soil.</title>
        <authorList>
            <person name="Curtis S.M."/>
            <person name="Norton I."/>
            <person name="Everest G.J."/>
            <person name="Meyers P.R."/>
        </authorList>
    </citation>
    <scope>NUCLEOTIDE SEQUENCE [LARGE SCALE GENOMIC DNA]</scope>
    <source>
        <strain evidence="1 2">NRRL B-24813</strain>
    </source>
</reference>
<organism evidence="1 2">
    <name type="scientific">Kribbella pittospori</name>
    <dbReference type="NCBI Taxonomy" id="722689"/>
    <lineage>
        <taxon>Bacteria</taxon>
        <taxon>Bacillati</taxon>
        <taxon>Actinomycetota</taxon>
        <taxon>Actinomycetes</taxon>
        <taxon>Propionibacteriales</taxon>
        <taxon>Kribbellaceae</taxon>
        <taxon>Kribbella</taxon>
    </lineage>
</organism>
<comment type="caution">
    <text evidence="1">The sequence shown here is derived from an EMBL/GenBank/DDBJ whole genome shotgun (WGS) entry which is preliminary data.</text>
</comment>
<protein>
    <submittedName>
        <fullName evidence="1">Uncharacterized protein</fullName>
    </submittedName>
</protein>
<sequence length="66" mass="7268">MFRRDSPAEWRHSPVLAQVYAEDPELAASHPTLLPTLVRTLSALAAGLLTLRNKEPRLPTVAHDLG</sequence>
<dbReference type="EMBL" id="SJKB01000025">
    <property type="protein sequence ID" value="TCC50354.1"/>
    <property type="molecule type" value="Genomic_DNA"/>
</dbReference>
<proteinExistence type="predicted"/>
<keyword evidence="2" id="KW-1185">Reference proteome</keyword>
<gene>
    <name evidence="1" type="ORF">E0H73_41725</name>
</gene>
<dbReference type="Proteomes" id="UP000291144">
    <property type="component" value="Unassembled WGS sequence"/>
</dbReference>